<evidence type="ECO:0000313" key="1">
    <source>
        <dbReference type="EMBL" id="GHC07166.1"/>
    </source>
</evidence>
<keyword evidence="2" id="KW-1185">Reference proteome</keyword>
<evidence type="ECO:0000313" key="2">
    <source>
        <dbReference type="Proteomes" id="UP000642829"/>
    </source>
</evidence>
<reference evidence="1" key="2">
    <citation type="submission" date="2020-09" db="EMBL/GenBank/DDBJ databases">
        <authorList>
            <person name="Sun Q."/>
            <person name="Kim S."/>
        </authorList>
    </citation>
    <scope>NUCLEOTIDE SEQUENCE</scope>
    <source>
        <strain evidence="1">KCTC 12870</strain>
    </source>
</reference>
<sequence>MLFRIMKQLFYLVFSSLIMLPLLAERPAKAASEQGASYAAAVSESRTALRESRQDLHQQLTQATSTQERRQLLGQWRQKSHALIEHERIQRTAEHSVDNQHDRGWLRPEIPETVPAEKREVMELRFDMREAQMTIVASIKDANPEERREVMAAFREQNALKVQRLGELSESRRSASATNALAALPIPENLSFAQRAKLESRNERLVAINNLSQALANASPEDRRQAMAAYREQITGLRESTSLQEPIAIENE</sequence>
<protein>
    <submittedName>
        <fullName evidence="1">Uncharacterized protein</fullName>
    </submittedName>
</protein>
<dbReference type="Proteomes" id="UP000642829">
    <property type="component" value="Unassembled WGS sequence"/>
</dbReference>
<organism evidence="1 2">
    <name type="scientific">Cerasicoccus arenae</name>
    <dbReference type="NCBI Taxonomy" id="424488"/>
    <lineage>
        <taxon>Bacteria</taxon>
        <taxon>Pseudomonadati</taxon>
        <taxon>Verrucomicrobiota</taxon>
        <taxon>Opitutia</taxon>
        <taxon>Puniceicoccales</taxon>
        <taxon>Cerasicoccaceae</taxon>
        <taxon>Cerasicoccus</taxon>
    </lineage>
</organism>
<gene>
    <name evidence="1" type="ORF">GCM10007047_25220</name>
</gene>
<accession>A0A8J3DDR5</accession>
<proteinExistence type="predicted"/>
<dbReference type="AlphaFoldDB" id="A0A8J3DDR5"/>
<reference evidence="1" key="1">
    <citation type="journal article" date="2014" name="Int. J. Syst. Evol. Microbiol.">
        <title>Complete genome sequence of Corynebacterium casei LMG S-19264T (=DSM 44701T), isolated from a smear-ripened cheese.</title>
        <authorList>
            <consortium name="US DOE Joint Genome Institute (JGI-PGF)"/>
            <person name="Walter F."/>
            <person name="Albersmeier A."/>
            <person name="Kalinowski J."/>
            <person name="Ruckert C."/>
        </authorList>
    </citation>
    <scope>NUCLEOTIDE SEQUENCE</scope>
    <source>
        <strain evidence="1">KCTC 12870</strain>
    </source>
</reference>
<name>A0A8J3DDR5_9BACT</name>
<dbReference type="EMBL" id="BMXG01000017">
    <property type="protein sequence ID" value="GHC07166.1"/>
    <property type="molecule type" value="Genomic_DNA"/>
</dbReference>
<comment type="caution">
    <text evidence="1">The sequence shown here is derived from an EMBL/GenBank/DDBJ whole genome shotgun (WGS) entry which is preliminary data.</text>
</comment>